<evidence type="ECO:0000313" key="2">
    <source>
        <dbReference type="EMBL" id="VYU21544.1"/>
    </source>
</evidence>
<proteinExistence type="predicted"/>
<feature type="domain" description="Two component regulator three Y" evidence="1">
    <location>
        <begin position="507"/>
        <end position="571"/>
    </location>
</feature>
<dbReference type="EMBL" id="CACRTV010000043">
    <property type="protein sequence ID" value="VYU21544.1"/>
    <property type="molecule type" value="Genomic_DNA"/>
</dbReference>
<accession>A0A6N3D0T0</accession>
<gene>
    <name evidence="2" type="ORF">CPLFYP93_01673</name>
</gene>
<protein>
    <submittedName>
        <fullName evidence="2">Y_Y_Y domain protein</fullName>
    </submittedName>
</protein>
<dbReference type="AlphaFoldDB" id="A0A6N3D0T0"/>
<reference evidence="2" key="1">
    <citation type="submission" date="2019-11" db="EMBL/GenBank/DDBJ databases">
        <authorList>
            <person name="Feng L."/>
        </authorList>
    </citation>
    <scope>NUCLEOTIDE SEQUENCE</scope>
    <source>
        <strain evidence="2">CParaputrificumLFYP93</strain>
    </source>
</reference>
<feature type="domain" description="Two component regulator three Y" evidence="1">
    <location>
        <begin position="218"/>
        <end position="282"/>
    </location>
</feature>
<name>A0A6N3D0T0_9CLOT</name>
<organism evidence="2">
    <name type="scientific">Clostridium paraputrificum</name>
    <dbReference type="NCBI Taxonomy" id="29363"/>
    <lineage>
        <taxon>Bacteria</taxon>
        <taxon>Bacillati</taxon>
        <taxon>Bacillota</taxon>
        <taxon>Clostridia</taxon>
        <taxon>Eubacteriales</taxon>
        <taxon>Clostridiaceae</taxon>
        <taxon>Clostridium</taxon>
    </lineage>
</organism>
<sequence>MEDLVILFDKDSPTNKEDEVLIEAVFGKEPLQYKFIIGNDGVWNTIQEFSESDTCIWNPSAEGKYIVMVQGKKEGSSRPFDYLAKEEFVIGEKEIEKLIKDVNMDKTHLTVGEKITIDVLGNEQGLLYRFWIKGNQDWEPIRDYTTSNRLVFTANKEGKQEILIECKEVNSSENFDEFTTIKFDVVLPTKIEITDFKCLTEELLINQELVFKVSSSLDDKRSLLYKFIKISKDGKITCIQDYSSRRIVSYQEKEAGEYKLLCLVRDILSNKEYDDRAIMLYSVKAYNPISIKSFIPDTNSPQMNGSTINFKAEVDGGREIVYRYIVEGEVAEDSGYIRRNEYTWETQKEGEYTITLYVKDISYDGDYEDKKVINYTVDKKADKPVKIVDIITDNKKTVLIGQPINMKVKAEGGISLKYSFVIYKDNKEKERIGFSDSNWINFTPDEKGEYEVEIRVKDKYSSKEYDSHTFIYVRAKEYLPGEIDYILLPNKSSYLVGDLIDIEAIVQNTRSVLIRYVTKINGHLVEDTGFIQNKKIQLKPKCSGKYTFEVYSKNVKCEEEFDSKKEVSIYVSEATPVTNTKILCDREEVVCNNEVTFKVTSVGGKDVCYEFYIMEKGNWIKTQSYSKKNYYTFIPFLKGEYRVMVLAKSFYKKVNYEDYGEFSFTVS</sequence>
<feature type="domain" description="Two component regulator three Y" evidence="1">
    <location>
        <begin position="602"/>
        <end position="666"/>
    </location>
</feature>
<dbReference type="RefSeq" id="WP_156561037.1">
    <property type="nucleotide sequence ID" value="NZ_CACRTV010000043.1"/>
</dbReference>
<dbReference type="InterPro" id="IPR011123">
    <property type="entry name" value="Y_Y_Y"/>
</dbReference>
<dbReference type="Pfam" id="PF07495">
    <property type="entry name" value="Y_Y_Y"/>
    <property type="match status" value="6"/>
</dbReference>
<dbReference type="NCBIfam" id="NF010681">
    <property type="entry name" value="PRK14081.1"/>
    <property type="match status" value="1"/>
</dbReference>
<feature type="domain" description="Two component regulator three Y" evidence="1">
    <location>
        <begin position="30"/>
        <end position="90"/>
    </location>
</feature>
<evidence type="ECO:0000259" key="1">
    <source>
        <dbReference type="Pfam" id="PF07495"/>
    </source>
</evidence>
<feature type="domain" description="Two component regulator three Y" evidence="1">
    <location>
        <begin position="412"/>
        <end position="469"/>
    </location>
</feature>
<feature type="domain" description="Two component regulator three Y" evidence="1">
    <location>
        <begin position="122"/>
        <end position="185"/>
    </location>
</feature>